<keyword evidence="2" id="KW-1185">Reference proteome</keyword>
<dbReference type="Proteomes" id="UP000192656">
    <property type="component" value="Unassembled WGS sequence"/>
</dbReference>
<gene>
    <name evidence="1" type="ORF">SAMN06297251_1072</name>
</gene>
<sequence>MIAMTLLLCLKSVPEDCHRENVAFQGSMMQCALFGQAAAAEHLKGRPAWSVKKIRCEGRPTTDA</sequence>
<protein>
    <submittedName>
        <fullName evidence="1">Uncharacterized protein</fullName>
    </submittedName>
</protein>
<dbReference type="OrthoDB" id="7363897at2"/>
<organism evidence="1 2">
    <name type="scientific">Fulvimarina manganoxydans</name>
    <dbReference type="NCBI Taxonomy" id="937218"/>
    <lineage>
        <taxon>Bacteria</taxon>
        <taxon>Pseudomonadati</taxon>
        <taxon>Pseudomonadota</taxon>
        <taxon>Alphaproteobacteria</taxon>
        <taxon>Hyphomicrobiales</taxon>
        <taxon>Aurantimonadaceae</taxon>
        <taxon>Fulvimarina</taxon>
    </lineage>
</organism>
<dbReference type="AlphaFoldDB" id="A0A1W2BNY4"/>
<name>A0A1W2BNY4_9HYPH</name>
<dbReference type="RefSeq" id="WP_139798307.1">
    <property type="nucleotide sequence ID" value="NZ_FWXR01000007.1"/>
</dbReference>
<reference evidence="1 2" key="1">
    <citation type="submission" date="2017-04" db="EMBL/GenBank/DDBJ databases">
        <authorList>
            <person name="Afonso C.L."/>
            <person name="Miller P.J."/>
            <person name="Scott M.A."/>
            <person name="Spackman E."/>
            <person name="Goraichik I."/>
            <person name="Dimitrov K.M."/>
            <person name="Suarez D.L."/>
            <person name="Swayne D.E."/>
        </authorList>
    </citation>
    <scope>NUCLEOTIDE SEQUENCE [LARGE SCALE GENOMIC DNA]</scope>
    <source>
        <strain evidence="1 2">CGMCC 1.10972</strain>
    </source>
</reference>
<accession>A0A1W2BNY4</accession>
<evidence type="ECO:0000313" key="1">
    <source>
        <dbReference type="EMBL" id="SMC74228.1"/>
    </source>
</evidence>
<dbReference type="EMBL" id="FWXR01000007">
    <property type="protein sequence ID" value="SMC74228.1"/>
    <property type="molecule type" value="Genomic_DNA"/>
</dbReference>
<evidence type="ECO:0000313" key="2">
    <source>
        <dbReference type="Proteomes" id="UP000192656"/>
    </source>
</evidence>
<proteinExistence type="predicted"/>